<keyword evidence="4" id="KW-0807">Transducer</keyword>
<evidence type="ECO:0000256" key="2">
    <source>
        <dbReference type="ARBA" id="ARBA00022481"/>
    </source>
</evidence>
<dbReference type="CDD" id="cd19411">
    <property type="entry name" value="MCP2201-like_sensor"/>
    <property type="match status" value="1"/>
</dbReference>
<feature type="domain" description="T-SNARE coiled-coil homology" evidence="8">
    <location>
        <begin position="429"/>
        <end position="491"/>
    </location>
</feature>
<keyword evidence="6" id="KW-1133">Transmembrane helix</keyword>
<gene>
    <name evidence="10" type="ORF">N5D63_25905</name>
</gene>
<feature type="compositionally biased region" description="Pro residues" evidence="5">
    <location>
        <begin position="527"/>
        <end position="543"/>
    </location>
</feature>
<dbReference type="InterPro" id="IPR004089">
    <property type="entry name" value="MCPsignal_dom"/>
</dbReference>
<name>A0AA42Q878_9BURK</name>
<dbReference type="RefSeq" id="WP_043008717.1">
    <property type="nucleotide sequence ID" value="NZ_JAOCAU010000072.1"/>
</dbReference>
<dbReference type="InterPro" id="IPR051310">
    <property type="entry name" value="MCP_chemotaxis"/>
</dbReference>
<keyword evidence="6" id="KW-0472">Membrane</keyword>
<dbReference type="CDD" id="cd06225">
    <property type="entry name" value="HAMP"/>
    <property type="match status" value="1"/>
</dbReference>
<evidence type="ECO:0000259" key="8">
    <source>
        <dbReference type="PROSITE" id="PS50192"/>
    </source>
</evidence>
<evidence type="ECO:0000313" key="11">
    <source>
        <dbReference type="Proteomes" id="UP001161065"/>
    </source>
</evidence>
<dbReference type="InterPro" id="IPR004090">
    <property type="entry name" value="Chemotax_Me-accpt_rcpt"/>
</dbReference>
<evidence type="ECO:0000313" key="10">
    <source>
        <dbReference type="EMBL" id="MDH1337566.1"/>
    </source>
</evidence>
<feature type="region of interest" description="Disordered" evidence="5">
    <location>
        <begin position="519"/>
        <end position="576"/>
    </location>
</feature>
<dbReference type="PROSITE" id="PS50111">
    <property type="entry name" value="CHEMOTAXIS_TRANSDUC_2"/>
    <property type="match status" value="1"/>
</dbReference>
<dbReference type="FunFam" id="1.10.287.950:FF:000001">
    <property type="entry name" value="Methyl-accepting chemotaxis sensory transducer"/>
    <property type="match status" value="1"/>
</dbReference>
<dbReference type="SUPFAM" id="SSF58104">
    <property type="entry name" value="Methyl-accepting chemotaxis protein (MCP) signaling domain"/>
    <property type="match status" value="1"/>
</dbReference>
<dbReference type="PROSITE" id="PS50885">
    <property type="entry name" value="HAMP"/>
    <property type="match status" value="1"/>
</dbReference>
<dbReference type="SMART" id="SM00304">
    <property type="entry name" value="HAMP"/>
    <property type="match status" value="1"/>
</dbReference>
<accession>A0AA42Q878</accession>
<dbReference type="AlphaFoldDB" id="A0AA42Q878"/>
<dbReference type="GO" id="GO:0004888">
    <property type="term" value="F:transmembrane signaling receptor activity"/>
    <property type="evidence" value="ECO:0007669"/>
    <property type="project" value="InterPro"/>
</dbReference>
<feature type="domain" description="HAMP" evidence="9">
    <location>
        <begin position="213"/>
        <end position="265"/>
    </location>
</feature>
<evidence type="ECO:0000259" key="9">
    <source>
        <dbReference type="PROSITE" id="PS50885"/>
    </source>
</evidence>
<dbReference type="CDD" id="cd11386">
    <property type="entry name" value="MCP_signal"/>
    <property type="match status" value="1"/>
</dbReference>
<dbReference type="EMBL" id="JAOCEK010000048">
    <property type="protein sequence ID" value="MDH1337566.1"/>
    <property type="molecule type" value="Genomic_DNA"/>
</dbReference>
<evidence type="ECO:0000256" key="3">
    <source>
        <dbReference type="ARBA" id="ARBA00029447"/>
    </source>
</evidence>
<dbReference type="GO" id="GO:0007165">
    <property type="term" value="P:signal transduction"/>
    <property type="evidence" value="ECO:0007669"/>
    <property type="project" value="UniProtKB-KW"/>
</dbReference>
<dbReference type="Proteomes" id="UP001161065">
    <property type="component" value="Unassembled WGS sequence"/>
</dbReference>
<dbReference type="PROSITE" id="PS50192">
    <property type="entry name" value="T_SNARE"/>
    <property type="match status" value="1"/>
</dbReference>
<dbReference type="SMART" id="SM00283">
    <property type="entry name" value="MA"/>
    <property type="match status" value="1"/>
</dbReference>
<feature type="transmembrane region" description="Helical" evidence="6">
    <location>
        <begin position="12"/>
        <end position="33"/>
    </location>
</feature>
<evidence type="ECO:0000259" key="7">
    <source>
        <dbReference type="PROSITE" id="PS50111"/>
    </source>
</evidence>
<evidence type="ECO:0000256" key="5">
    <source>
        <dbReference type="SAM" id="MobiDB-lite"/>
    </source>
</evidence>
<protein>
    <submittedName>
        <fullName evidence="10">Methyl-accepting chemotaxis protein</fullName>
    </submittedName>
</protein>
<organism evidence="10 11">
    <name type="scientific">Comamonas thiooxydans</name>
    <dbReference type="NCBI Taxonomy" id="363952"/>
    <lineage>
        <taxon>Bacteria</taxon>
        <taxon>Pseudomonadati</taxon>
        <taxon>Pseudomonadota</taxon>
        <taxon>Betaproteobacteria</taxon>
        <taxon>Burkholderiales</taxon>
        <taxon>Comamonadaceae</taxon>
        <taxon>Comamonas</taxon>
    </lineage>
</organism>
<dbReference type="GO" id="GO:0005886">
    <property type="term" value="C:plasma membrane"/>
    <property type="evidence" value="ECO:0007669"/>
    <property type="project" value="TreeGrafter"/>
</dbReference>
<comment type="subcellular location">
    <subcellularLocation>
        <location evidence="1">Membrane</location>
    </subcellularLocation>
</comment>
<dbReference type="InterPro" id="IPR000727">
    <property type="entry name" value="T_SNARE_dom"/>
</dbReference>
<sequence length="576" mass="61109">MNKSFGFGIAKRLYLVSGLITAALIALALYAHFSLNDAAAQAVHTKTNRVPQLQAMAELELNVTQVSLQIRHSILARNPQEFNDTLNYIGDKRKHMDEVLAAFEKRLFSPEGKAHFVKVSPAMAAFWKDGEANIALIKEGKKDEAFAYLVDKTIPTRNVLLKLFAEERDIQQAGLEADIAGIEKSTQTTALMLTAVAVVIAVALMAFSWFVAQLLRRRVQVTQQVAERVRDGDLTVAVVDNARDEFSPLLTAMGEMQASLTRVVSNVRQGADSVATASVQIAQGNSDLSSRTEQQASALEETSASMEEMGSTAQQNADNARQASQLASSASGVAIQGGEVVNQVVQTMKEINESSRKISDIIGVIDGIAFQTNILALNAAVEAARAGEQGRGFAVVAGEVRSLAQRSAEAAKEIKGLINASVERVEQGTALVDQAGSTMQEIVQSIQRVTDIVGEISSASQEQNAGVNQVSEAVSNMDQTTQQNAALVEESAAAASSLQQQAQQLVQAVSVFKLSSTTSSMSTLSPSPAPVVKPAPVVRPPVASPARKPAAQPQAPKPVAVASTAAASDGDSWESF</sequence>
<feature type="domain" description="Methyl-accepting transducer" evidence="7">
    <location>
        <begin position="270"/>
        <end position="499"/>
    </location>
</feature>
<proteinExistence type="inferred from homology"/>
<dbReference type="GO" id="GO:0006935">
    <property type="term" value="P:chemotaxis"/>
    <property type="evidence" value="ECO:0007669"/>
    <property type="project" value="InterPro"/>
</dbReference>
<dbReference type="PANTHER" id="PTHR43531:SF14">
    <property type="entry name" value="METHYL-ACCEPTING CHEMOTAXIS PROTEIN I-RELATED"/>
    <property type="match status" value="1"/>
</dbReference>
<feature type="transmembrane region" description="Helical" evidence="6">
    <location>
        <begin position="190"/>
        <end position="212"/>
    </location>
</feature>
<dbReference type="InterPro" id="IPR024478">
    <property type="entry name" value="HlyB_4HB_MCP"/>
</dbReference>
<evidence type="ECO:0000256" key="1">
    <source>
        <dbReference type="ARBA" id="ARBA00004370"/>
    </source>
</evidence>
<dbReference type="PRINTS" id="PR00260">
    <property type="entry name" value="CHEMTRNSDUCR"/>
</dbReference>
<dbReference type="PANTHER" id="PTHR43531">
    <property type="entry name" value="PROTEIN ICFG"/>
    <property type="match status" value="1"/>
</dbReference>
<keyword evidence="6" id="KW-0812">Transmembrane</keyword>
<evidence type="ECO:0000256" key="4">
    <source>
        <dbReference type="PROSITE-ProRule" id="PRU00284"/>
    </source>
</evidence>
<dbReference type="InterPro" id="IPR047347">
    <property type="entry name" value="YvaQ-like_sensor"/>
</dbReference>
<dbReference type="InterPro" id="IPR003660">
    <property type="entry name" value="HAMP_dom"/>
</dbReference>
<dbReference type="Pfam" id="PF12729">
    <property type="entry name" value="4HB_MCP_1"/>
    <property type="match status" value="1"/>
</dbReference>
<evidence type="ECO:0000256" key="6">
    <source>
        <dbReference type="SAM" id="Phobius"/>
    </source>
</evidence>
<comment type="caution">
    <text evidence="10">The sequence shown here is derived from an EMBL/GenBank/DDBJ whole genome shotgun (WGS) entry which is preliminary data.</text>
</comment>
<reference evidence="10" key="1">
    <citation type="submission" date="2022-09" db="EMBL/GenBank/DDBJ databases">
        <title>Intensive care unit water sources are persistently colonized with multi-drug resistant bacteria and are the site of extensive horizontal gene transfer of antibiotic resistance genes.</title>
        <authorList>
            <person name="Diorio-Toth L."/>
        </authorList>
    </citation>
    <scope>NUCLEOTIDE SEQUENCE</scope>
    <source>
        <strain evidence="10">GD03832</strain>
    </source>
</reference>
<feature type="compositionally biased region" description="Low complexity" evidence="5">
    <location>
        <begin position="544"/>
        <end position="563"/>
    </location>
</feature>
<dbReference type="Pfam" id="PF00015">
    <property type="entry name" value="MCPsignal"/>
    <property type="match status" value="1"/>
</dbReference>
<comment type="similarity">
    <text evidence="3">Belongs to the methyl-accepting chemotaxis (MCP) protein family.</text>
</comment>
<keyword evidence="2" id="KW-0488">Methylation</keyword>
<dbReference type="Gene3D" id="1.10.287.950">
    <property type="entry name" value="Methyl-accepting chemotaxis protein"/>
    <property type="match status" value="1"/>
</dbReference>